<feature type="chain" id="PRO_5010553420" description="Phosphate-selective porin O and P" evidence="1">
    <location>
        <begin position="24"/>
        <end position="361"/>
    </location>
</feature>
<evidence type="ECO:0000313" key="3">
    <source>
        <dbReference type="Proteomes" id="UP000190061"/>
    </source>
</evidence>
<keyword evidence="1" id="KW-0732">Signal</keyword>
<evidence type="ECO:0000313" key="2">
    <source>
        <dbReference type="EMBL" id="SKA25901.1"/>
    </source>
</evidence>
<dbReference type="OrthoDB" id="625456at2"/>
<keyword evidence="3" id="KW-1185">Reference proteome</keyword>
<reference evidence="2 3" key="1">
    <citation type="submission" date="2017-02" db="EMBL/GenBank/DDBJ databases">
        <authorList>
            <person name="Peterson S.W."/>
        </authorList>
    </citation>
    <scope>NUCLEOTIDE SEQUENCE [LARGE SCALE GENOMIC DNA]</scope>
    <source>
        <strain evidence="2 3">DSM 21749</strain>
    </source>
</reference>
<sequence length="361" mass="40221">MRLLVATALLLVLFPGVALRAQAQDAGSGIDVGGAIRFNYGWKDYDNDDKFDLELVRADLSCERGRFICSAQYRWYEGFSAVHHAWVGIQATEQQQVRAGIVQVPFGLLPYASHSFWFGSGYYLGIEDDYDLGATWTLDNGEWRADAAVFAGDEYGTGREDGRYSFDVATTADHPFRERTRGVLRLERLVEHGDWTTRLGGSLSAGRIERRPDGADFDRQAFALHAESTRGPLELEAQWARYDYDVPGDRIALTAFLFPFEVASTADVATVNVAWTFERSGWFDSITCYNDYSTTRADGPGLADSVQNVTGCSFAKGPMFTYVDWIAGRNMWFAGGPGIGIEAGDSDRWHSRLNVNVGFYF</sequence>
<dbReference type="STRING" id="1122188.SAMN02745674_02730"/>
<organism evidence="2 3">
    <name type="scientific">Lysobacter spongiicola DSM 21749</name>
    <dbReference type="NCBI Taxonomy" id="1122188"/>
    <lineage>
        <taxon>Bacteria</taxon>
        <taxon>Pseudomonadati</taxon>
        <taxon>Pseudomonadota</taxon>
        <taxon>Gammaproteobacteria</taxon>
        <taxon>Lysobacterales</taxon>
        <taxon>Lysobacteraceae</taxon>
        <taxon>Novilysobacter</taxon>
    </lineage>
</organism>
<evidence type="ECO:0008006" key="4">
    <source>
        <dbReference type="Google" id="ProtNLM"/>
    </source>
</evidence>
<dbReference type="SUPFAM" id="SSF56935">
    <property type="entry name" value="Porins"/>
    <property type="match status" value="1"/>
</dbReference>
<evidence type="ECO:0000256" key="1">
    <source>
        <dbReference type="SAM" id="SignalP"/>
    </source>
</evidence>
<proteinExistence type="predicted"/>
<dbReference type="RefSeq" id="WP_078759264.1">
    <property type="nucleotide sequence ID" value="NZ_FUXP01000016.1"/>
</dbReference>
<dbReference type="Proteomes" id="UP000190061">
    <property type="component" value="Unassembled WGS sequence"/>
</dbReference>
<accession>A0A1T4SDH6</accession>
<name>A0A1T4SDH6_9GAMM</name>
<protein>
    <recommendedName>
        <fullName evidence="4">Phosphate-selective porin O and P</fullName>
    </recommendedName>
</protein>
<feature type="signal peptide" evidence="1">
    <location>
        <begin position="1"/>
        <end position="23"/>
    </location>
</feature>
<dbReference type="EMBL" id="FUXP01000016">
    <property type="protein sequence ID" value="SKA25901.1"/>
    <property type="molecule type" value="Genomic_DNA"/>
</dbReference>
<dbReference type="AlphaFoldDB" id="A0A1T4SDH6"/>
<gene>
    <name evidence="2" type="ORF">SAMN02745674_02730</name>
</gene>